<feature type="transmembrane region" description="Helical" evidence="1">
    <location>
        <begin position="53"/>
        <end position="74"/>
    </location>
</feature>
<feature type="transmembrane region" description="Helical" evidence="1">
    <location>
        <begin position="27"/>
        <end position="46"/>
    </location>
</feature>
<accession>A0ABW5XBA4</accession>
<keyword evidence="3" id="KW-1185">Reference proteome</keyword>
<evidence type="ECO:0000313" key="3">
    <source>
        <dbReference type="Proteomes" id="UP001597438"/>
    </source>
</evidence>
<dbReference type="EMBL" id="JBHUOJ010000037">
    <property type="protein sequence ID" value="MFD2834986.1"/>
    <property type="molecule type" value="Genomic_DNA"/>
</dbReference>
<dbReference type="InterPro" id="IPR025356">
    <property type="entry name" value="DUF4260"/>
</dbReference>
<protein>
    <submittedName>
        <fullName evidence="2">DUF4260 domain-containing protein</fullName>
    </submittedName>
</protein>
<sequence length="116" mass="13486">MKTILKLEEFGLLLFGIWAFSNLDLSWGWYVGLFLVPDIGMLGYLLNKKYGAILYNIFHHRFIAVILFFIGYFIQNEFVMMAGIILFSHIAFDRMLGYGLKFEKGFKFTHLGEIGN</sequence>
<dbReference type="Proteomes" id="UP001597438">
    <property type="component" value="Unassembled WGS sequence"/>
</dbReference>
<gene>
    <name evidence="2" type="ORF">ACFSYS_16970</name>
</gene>
<keyword evidence="1" id="KW-1133">Transmembrane helix</keyword>
<name>A0ABW5XBA4_9FLAO</name>
<evidence type="ECO:0000313" key="2">
    <source>
        <dbReference type="EMBL" id="MFD2834986.1"/>
    </source>
</evidence>
<reference evidence="3" key="1">
    <citation type="journal article" date="2019" name="Int. J. Syst. Evol. Microbiol.">
        <title>The Global Catalogue of Microorganisms (GCM) 10K type strain sequencing project: providing services to taxonomists for standard genome sequencing and annotation.</title>
        <authorList>
            <consortium name="The Broad Institute Genomics Platform"/>
            <consortium name="The Broad Institute Genome Sequencing Center for Infectious Disease"/>
            <person name="Wu L."/>
            <person name="Ma J."/>
        </authorList>
    </citation>
    <scope>NUCLEOTIDE SEQUENCE [LARGE SCALE GENOMIC DNA]</scope>
    <source>
        <strain evidence="3">KCTC 52925</strain>
    </source>
</reference>
<evidence type="ECO:0000256" key="1">
    <source>
        <dbReference type="SAM" id="Phobius"/>
    </source>
</evidence>
<feature type="transmembrane region" description="Helical" evidence="1">
    <location>
        <begin position="80"/>
        <end position="100"/>
    </location>
</feature>
<organism evidence="2 3">
    <name type="scientific">Christiangramia antarctica</name>
    <dbReference type="NCBI Taxonomy" id="2058158"/>
    <lineage>
        <taxon>Bacteria</taxon>
        <taxon>Pseudomonadati</taxon>
        <taxon>Bacteroidota</taxon>
        <taxon>Flavobacteriia</taxon>
        <taxon>Flavobacteriales</taxon>
        <taxon>Flavobacteriaceae</taxon>
        <taxon>Christiangramia</taxon>
    </lineage>
</organism>
<keyword evidence="1" id="KW-0812">Transmembrane</keyword>
<dbReference type="RefSeq" id="WP_251740126.1">
    <property type="nucleotide sequence ID" value="NZ_JBHUOJ010000037.1"/>
</dbReference>
<proteinExistence type="predicted"/>
<comment type="caution">
    <text evidence="2">The sequence shown here is derived from an EMBL/GenBank/DDBJ whole genome shotgun (WGS) entry which is preliminary data.</text>
</comment>
<keyword evidence="1" id="KW-0472">Membrane</keyword>
<dbReference type="Pfam" id="PF14079">
    <property type="entry name" value="DUF4260"/>
    <property type="match status" value="1"/>
</dbReference>